<protein>
    <submittedName>
        <fullName evidence="7">Zinc transport system substrate-binding protein</fullName>
    </submittedName>
</protein>
<evidence type="ECO:0000256" key="2">
    <source>
        <dbReference type="ARBA" id="ARBA00022448"/>
    </source>
</evidence>
<feature type="coiled-coil region" evidence="4">
    <location>
        <begin position="175"/>
        <end position="202"/>
    </location>
</feature>
<organism evidence="7 8">
    <name type="scientific">Ruminococcus flavefaciens</name>
    <dbReference type="NCBI Taxonomy" id="1265"/>
    <lineage>
        <taxon>Bacteria</taxon>
        <taxon>Bacillati</taxon>
        <taxon>Bacillota</taxon>
        <taxon>Clostridia</taxon>
        <taxon>Eubacteriales</taxon>
        <taxon>Oscillospiraceae</taxon>
        <taxon>Ruminococcus</taxon>
    </lineage>
</organism>
<dbReference type="GO" id="GO:0046872">
    <property type="term" value="F:metal ion binding"/>
    <property type="evidence" value="ECO:0007669"/>
    <property type="project" value="InterPro"/>
</dbReference>
<dbReference type="InterPro" id="IPR006129">
    <property type="entry name" value="AdhesinB"/>
</dbReference>
<sequence length="328" mass="36445">MFKFSKSLSLTVSAVLAASVFAGCSNTSAAKKDSKLSIVCTTFSEYDWTKNIIGDTDSAEVTYLLGSGVDLHNYQPTAQDILTISDCDLLMYVGGESEGWVTDTLQDAKNKDMKVIRLFDVLGQSIKEEELKEGMEPEEEEEEGEEEKGPEYDEHVWLSVKNAEVICDAICDSVCEKDADNADKYRANLEAYKNELKKLDEGFTEMADSAKTKTVLFGDRFPFRYLVDDYNIDYYAAFVGCSAETAASFETIAKLAEKVDELDLDTVFIIENSDDSIAKSIISNSKKKDITIEKLNSLQSVTKNDINGGASYISLMNENLETLKRVLD</sequence>
<dbReference type="GO" id="GO:0007155">
    <property type="term" value="P:cell adhesion"/>
    <property type="evidence" value="ECO:0007669"/>
    <property type="project" value="InterPro"/>
</dbReference>
<keyword evidence="4" id="KW-0175">Coiled coil</keyword>
<dbReference type="EMBL" id="FPIP01000002">
    <property type="protein sequence ID" value="SFW24459.1"/>
    <property type="molecule type" value="Genomic_DNA"/>
</dbReference>
<dbReference type="SUPFAM" id="SSF53807">
    <property type="entry name" value="Helical backbone' metal receptor"/>
    <property type="match status" value="1"/>
</dbReference>
<feature type="region of interest" description="Disordered" evidence="5">
    <location>
        <begin position="129"/>
        <end position="152"/>
    </location>
</feature>
<evidence type="ECO:0000256" key="5">
    <source>
        <dbReference type="SAM" id="MobiDB-lite"/>
    </source>
</evidence>
<dbReference type="AlphaFoldDB" id="A0A1K1MMY7"/>
<feature type="compositionally biased region" description="Acidic residues" evidence="5">
    <location>
        <begin position="136"/>
        <end position="146"/>
    </location>
</feature>
<evidence type="ECO:0000256" key="1">
    <source>
        <dbReference type="ARBA" id="ARBA00011028"/>
    </source>
</evidence>
<dbReference type="InterPro" id="IPR050492">
    <property type="entry name" value="Bact_metal-bind_prot9"/>
</dbReference>
<accession>A0A1K1MMY7</accession>
<dbReference type="Gene3D" id="3.40.50.1980">
    <property type="entry name" value="Nitrogenase molybdenum iron protein domain"/>
    <property type="match status" value="2"/>
</dbReference>
<evidence type="ECO:0000313" key="7">
    <source>
        <dbReference type="EMBL" id="SFW24459.1"/>
    </source>
</evidence>
<dbReference type="PRINTS" id="PR00691">
    <property type="entry name" value="ADHESINB"/>
</dbReference>
<proteinExistence type="inferred from homology"/>
<dbReference type="PROSITE" id="PS51257">
    <property type="entry name" value="PROKAR_LIPOPROTEIN"/>
    <property type="match status" value="1"/>
</dbReference>
<evidence type="ECO:0000313" key="8">
    <source>
        <dbReference type="Proteomes" id="UP000183461"/>
    </source>
</evidence>
<keyword evidence="2" id="KW-0813">Transport</keyword>
<dbReference type="GO" id="GO:0030001">
    <property type="term" value="P:metal ion transport"/>
    <property type="evidence" value="ECO:0007669"/>
    <property type="project" value="InterPro"/>
</dbReference>
<dbReference type="PANTHER" id="PTHR42953:SF3">
    <property type="entry name" value="HIGH-AFFINITY ZINC UPTAKE SYSTEM PROTEIN ZNUA"/>
    <property type="match status" value="1"/>
</dbReference>
<dbReference type="Pfam" id="PF01297">
    <property type="entry name" value="ZnuA"/>
    <property type="match status" value="1"/>
</dbReference>
<feature type="chain" id="PRO_5039340228" evidence="6">
    <location>
        <begin position="23"/>
        <end position="328"/>
    </location>
</feature>
<dbReference type="InterPro" id="IPR006127">
    <property type="entry name" value="ZnuA-like"/>
</dbReference>
<evidence type="ECO:0000256" key="3">
    <source>
        <dbReference type="ARBA" id="ARBA00022729"/>
    </source>
</evidence>
<name>A0A1K1MMY7_RUMFL</name>
<dbReference type="PANTHER" id="PTHR42953">
    <property type="entry name" value="HIGH-AFFINITY ZINC UPTAKE SYSTEM PROTEIN ZNUA-RELATED"/>
    <property type="match status" value="1"/>
</dbReference>
<keyword evidence="3 6" id="KW-0732">Signal</keyword>
<evidence type="ECO:0000256" key="6">
    <source>
        <dbReference type="SAM" id="SignalP"/>
    </source>
</evidence>
<dbReference type="RefSeq" id="WP_072299697.1">
    <property type="nucleotide sequence ID" value="NZ_FPIP01000002.1"/>
</dbReference>
<dbReference type="Proteomes" id="UP000183461">
    <property type="component" value="Unassembled WGS sequence"/>
</dbReference>
<evidence type="ECO:0000256" key="4">
    <source>
        <dbReference type="SAM" id="Coils"/>
    </source>
</evidence>
<feature type="signal peptide" evidence="6">
    <location>
        <begin position="1"/>
        <end position="22"/>
    </location>
</feature>
<reference evidence="8" key="1">
    <citation type="submission" date="2016-11" db="EMBL/GenBank/DDBJ databases">
        <authorList>
            <person name="Varghese N."/>
            <person name="Submissions S."/>
        </authorList>
    </citation>
    <scope>NUCLEOTIDE SEQUENCE [LARGE SCALE GENOMIC DNA]</scope>
    <source>
        <strain evidence="8">YL228</strain>
    </source>
</reference>
<gene>
    <name evidence="7" type="ORF">SAMN02910280_1352</name>
</gene>
<comment type="similarity">
    <text evidence="1">Belongs to the bacterial solute-binding protein 9 family.</text>
</comment>